<proteinExistence type="predicted"/>
<organism evidence="1 2">
    <name type="scientific">Pangasius djambal</name>
    <dbReference type="NCBI Taxonomy" id="1691987"/>
    <lineage>
        <taxon>Eukaryota</taxon>
        <taxon>Metazoa</taxon>
        <taxon>Chordata</taxon>
        <taxon>Craniata</taxon>
        <taxon>Vertebrata</taxon>
        <taxon>Euteleostomi</taxon>
        <taxon>Actinopterygii</taxon>
        <taxon>Neopterygii</taxon>
        <taxon>Teleostei</taxon>
        <taxon>Ostariophysi</taxon>
        <taxon>Siluriformes</taxon>
        <taxon>Pangasiidae</taxon>
        <taxon>Pangasius</taxon>
    </lineage>
</organism>
<evidence type="ECO:0000313" key="2">
    <source>
        <dbReference type="Proteomes" id="UP000830395"/>
    </source>
</evidence>
<sequence>MTAAHCFSSTRTVGLVVYLGKQTLVGSNPYEVSRGVSKIIRHPKYNSFTNDNDITLLRLNSAVTFTDYIRPVCLAGQESHFPAGTSCWITGWGNIASGVLPSPGVLQEAEVPVVDRIQCDSMLGPGLVTENMICAGFIEGGTDTCQTLVGSNPYEVSRGVSKIIRHPKYNSFTNDNDITLLRLNSAVTFTDYIRPVCLAGQESHFPAGTSCWITGWGNIASGVLPSPGVLQEAEVPVVDRIQCDSMLGPGLVTENMICAGFIEGGTDTCQCVSMAEHRLRRGRGRVEPAGNA</sequence>
<reference evidence="1" key="1">
    <citation type="submission" date="2020-02" db="EMBL/GenBank/DDBJ databases">
        <title>Genome sequencing of the panga catfish, Pangasius djambal.</title>
        <authorList>
            <person name="Wen M."/>
            <person name="Zahm M."/>
            <person name="Roques C."/>
            <person name="Cabau C."/>
            <person name="Klopp C."/>
            <person name="Donnadieu C."/>
            <person name="Jouanno E."/>
            <person name="Avarre J.-C."/>
            <person name="Campet M."/>
            <person name="Ha T."/>
            <person name="Dugue R."/>
            <person name="Lampietro C."/>
            <person name="Louis A."/>
            <person name="Herpin A."/>
            <person name="Echchiki A."/>
            <person name="Berthelot C."/>
            <person name="Parey E."/>
            <person name="Roest-Crollius H."/>
            <person name="Braasch I."/>
            <person name="Postlethwait J.H."/>
            <person name="Bobe J."/>
            <person name="Montfort J."/>
            <person name="Bouchez O."/>
            <person name="Begum T."/>
            <person name="Schartl M."/>
            <person name="Gustiano R."/>
            <person name="Guiguen Y."/>
        </authorList>
    </citation>
    <scope>NUCLEOTIDE SEQUENCE</scope>
    <source>
        <strain evidence="1">Pdj_M5554</strain>
    </source>
</reference>
<accession>A0ACC5Y0J6</accession>
<name>A0ACC5Y0J6_9TELE</name>
<evidence type="ECO:0000313" key="1">
    <source>
        <dbReference type="EMBL" id="MCJ8729147.1"/>
    </source>
</evidence>
<dbReference type="Proteomes" id="UP000830395">
    <property type="component" value="Chromosome 2"/>
</dbReference>
<keyword evidence="2" id="KW-1185">Reference proteome</keyword>
<protein>
    <submittedName>
        <fullName evidence="1">Uncharacterized protein</fullName>
    </submittedName>
</protein>
<gene>
    <name evidence="1" type="ORF">PDJAM_G00102670</name>
</gene>
<dbReference type="EMBL" id="CM040976">
    <property type="protein sequence ID" value="MCJ8729147.1"/>
    <property type="molecule type" value="Genomic_DNA"/>
</dbReference>
<comment type="caution">
    <text evidence="1">The sequence shown here is derived from an EMBL/GenBank/DDBJ whole genome shotgun (WGS) entry which is preliminary data.</text>
</comment>